<keyword evidence="2" id="KW-1133">Transmembrane helix</keyword>
<feature type="region of interest" description="Disordered" evidence="1">
    <location>
        <begin position="1"/>
        <end position="29"/>
    </location>
</feature>
<name>A0ABW4LDD9_9MICO</name>
<evidence type="ECO:0000313" key="4">
    <source>
        <dbReference type="Proteomes" id="UP001597347"/>
    </source>
</evidence>
<evidence type="ECO:0000256" key="2">
    <source>
        <dbReference type="SAM" id="Phobius"/>
    </source>
</evidence>
<sequence length="245" mass="25475">MSFEDILRKPEPEPETAAETAARVVKGERRREPAVGGLPRVSLLPPEIRDAARVTVVRRVLIGSVAASVGAVLAGVLLAGAVAGASNDRLTAANDRTQGLAAQIAKFSDVARLDQQIAVGTAAAAVGSSTQIDWRAQYDAITADMPFGYSVESMTADSATVTTPYGQGDSPLERPRVATVVLSVDAPNTAQLPGWLRELRSIPAYADATASWADGSSSSGGSGVNITLTVHLDERALVNQQEAAK</sequence>
<keyword evidence="2" id="KW-0472">Membrane</keyword>
<keyword evidence="4" id="KW-1185">Reference proteome</keyword>
<accession>A0ABW4LDD9</accession>
<protein>
    <recommendedName>
        <fullName evidence="5">Fimbrial assembly protein</fullName>
    </recommendedName>
</protein>
<gene>
    <name evidence="3" type="ORF">ACFSBI_06385</name>
</gene>
<evidence type="ECO:0000313" key="3">
    <source>
        <dbReference type="EMBL" id="MFD1721174.1"/>
    </source>
</evidence>
<organism evidence="3 4">
    <name type="scientific">Amnibacterium endophyticum</name>
    <dbReference type="NCBI Taxonomy" id="2109337"/>
    <lineage>
        <taxon>Bacteria</taxon>
        <taxon>Bacillati</taxon>
        <taxon>Actinomycetota</taxon>
        <taxon>Actinomycetes</taxon>
        <taxon>Micrococcales</taxon>
        <taxon>Microbacteriaceae</taxon>
        <taxon>Amnibacterium</taxon>
    </lineage>
</organism>
<feature type="transmembrane region" description="Helical" evidence="2">
    <location>
        <begin position="60"/>
        <end position="83"/>
    </location>
</feature>
<dbReference type="RefSeq" id="WP_377933162.1">
    <property type="nucleotide sequence ID" value="NZ_JBHUEA010000007.1"/>
</dbReference>
<proteinExistence type="predicted"/>
<dbReference type="EMBL" id="JBHUEA010000007">
    <property type="protein sequence ID" value="MFD1721174.1"/>
    <property type="molecule type" value="Genomic_DNA"/>
</dbReference>
<dbReference type="Proteomes" id="UP001597347">
    <property type="component" value="Unassembled WGS sequence"/>
</dbReference>
<reference evidence="4" key="1">
    <citation type="journal article" date="2019" name="Int. J. Syst. Evol. Microbiol.">
        <title>The Global Catalogue of Microorganisms (GCM) 10K type strain sequencing project: providing services to taxonomists for standard genome sequencing and annotation.</title>
        <authorList>
            <consortium name="The Broad Institute Genomics Platform"/>
            <consortium name="The Broad Institute Genome Sequencing Center for Infectious Disease"/>
            <person name="Wu L."/>
            <person name="Ma J."/>
        </authorList>
    </citation>
    <scope>NUCLEOTIDE SEQUENCE [LARGE SCALE GENOMIC DNA]</scope>
    <source>
        <strain evidence="4">CGMCC 1.12471</strain>
    </source>
</reference>
<evidence type="ECO:0000256" key="1">
    <source>
        <dbReference type="SAM" id="MobiDB-lite"/>
    </source>
</evidence>
<feature type="compositionally biased region" description="Basic and acidic residues" evidence="1">
    <location>
        <begin position="1"/>
        <end position="12"/>
    </location>
</feature>
<evidence type="ECO:0008006" key="5">
    <source>
        <dbReference type="Google" id="ProtNLM"/>
    </source>
</evidence>
<comment type="caution">
    <text evidence="3">The sequence shown here is derived from an EMBL/GenBank/DDBJ whole genome shotgun (WGS) entry which is preliminary data.</text>
</comment>
<keyword evidence="2" id="KW-0812">Transmembrane</keyword>